<dbReference type="InterPro" id="IPR029044">
    <property type="entry name" value="Nucleotide-diphossugar_trans"/>
</dbReference>
<dbReference type="Proteomes" id="UP000569018">
    <property type="component" value="Unassembled WGS sequence"/>
</dbReference>
<dbReference type="Proteomes" id="UP000574717">
    <property type="component" value="Unassembled WGS sequence"/>
</dbReference>
<dbReference type="GO" id="GO:0033320">
    <property type="term" value="P:UDP-D-xylose biosynthetic process"/>
    <property type="evidence" value="ECO:0007669"/>
    <property type="project" value="UniProtKB-UniPathway"/>
</dbReference>
<dbReference type="GO" id="GO:0070403">
    <property type="term" value="F:NAD+ binding"/>
    <property type="evidence" value="ECO:0007669"/>
    <property type="project" value="InterPro"/>
</dbReference>
<keyword evidence="3" id="KW-0812">Transmembrane</keyword>
<dbReference type="EMBL" id="BLSD01000007">
    <property type="protein sequence ID" value="GFP38527.1"/>
    <property type="molecule type" value="Genomic_DNA"/>
</dbReference>
<dbReference type="AlphaFoldDB" id="A0A6V8NHX8"/>
<dbReference type="CDD" id="cd05230">
    <property type="entry name" value="UGD_SDR_e"/>
    <property type="match status" value="1"/>
</dbReference>
<evidence type="ECO:0000313" key="20">
    <source>
        <dbReference type="Proteomes" id="UP000574717"/>
    </source>
</evidence>
<keyword evidence="4" id="KW-0210">Decarboxylase</keyword>
<evidence type="ECO:0000256" key="12">
    <source>
        <dbReference type="ARBA" id="ARBA00037859"/>
    </source>
</evidence>
<dbReference type="CDD" id="cd04179">
    <property type="entry name" value="DPM_DPG-synthase_like"/>
    <property type="match status" value="1"/>
</dbReference>
<name>A0A6V8NHX8_9ACTN</name>
<dbReference type="InterPro" id="IPR001509">
    <property type="entry name" value="Epimerase_deHydtase"/>
</dbReference>
<evidence type="ECO:0000256" key="4">
    <source>
        <dbReference type="ARBA" id="ARBA00022793"/>
    </source>
</evidence>
<evidence type="ECO:0000256" key="8">
    <source>
        <dbReference type="ARBA" id="ARBA00023034"/>
    </source>
</evidence>
<evidence type="ECO:0000313" key="17">
    <source>
        <dbReference type="EMBL" id="GFP30726.1"/>
    </source>
</evidence>
<dbReference type="InterPro" id="IPR036291">
    <property type="entry name" value="NAD(P)-bd_dom_sf"/>
</dbReference>
<evidence type="ECO:0000313" key="16">
    <source>
        <dbReference type="EMBL" id="GFP18974.1"/>
    </source>
</evidence>
<evidence type="ECO:0000313" key="19">
    <source>
        <dbReference type="Proteomes" id="UP000569018"/>
    </source>
</evidence>
<evidence type="ECO:0000256" key="10">
    <source>
        <dbReference type="ARBA" id="ARBA00023180"/>
    </source>
</evidence>
<dbReference type="SUPFAM" id="SSF51735">
    <property type="entry name" value="NAD(P)-binding Rossmann-fold domains"/>
    <property type="match status" value="1"/>
</dbReference>
<dbReference type="Gene3D" id="3.90.550.10">
    <property type="entry name" value="Spore Coat Polysaccharide Biosynthesis Protein SpsA, Chain A"/>
    <property type="match status" value="1"/>
</dbReference>
<evidence type="ECO:0000256" key="1">
    <source>
        <dbReference type="ARBA" id="ARBA00001911"/>
    </source>
</evidence>
<comment type="subcellular location">
    <subcellularLocation>
        <location evidence="2">Golgi apparatus membrane</location>
        <topology evidence="2">Single-pass type II membrane protein</topology>
    </subcellularLocation>
    <subcellularLocation>
        <location evidence="12">Golgi apparatus</location>
        <location evidence="12">Golgi stack membrane</location>
    </subcellularLocation>
</comment>
<keyword evidence="10" id="KW-0325">Glycoprotein</keyword>
<feature type="domain" description="NAD-dependent epimerase/dehydratase" evidence="15">
    <location>
        <begin position="3"/>
        <end position="238"/>
    </location>
</feature>
<feature type="domain" description="Glycosyltransferase 2-like" evidence="14">
    <location>
        <begin position="326"/>
        <end position="487"/>
    </location>
</feature>
<sequence>MKVLVTGGAGFIGSHLCDRLVNRGHQVICLDNFVTGTPDNVAHLEGRSNFTLVKHDITEPYEAQVDLILHLASPASPIDYANLPIETLLVNSRGTANMLELARKNQARIIVASTSEVYGDPDTSPQREDYHGNVNPVGPRSCYDEGKRFSEALTMAYHHKYKLPFTIIRIFNTYGPRMRLNDGRVIPNFISQCLSNQPITVYGDGSQTRSFCYIDDLVEGILLAISKEEAINQIMNLGNPFEITILELAHYIRTLCNSQSEIVFKPLPGDDPLQRRPDIARARIFLGWEPSFPLQEGLMRTIKFFATNHFEYVPVNLEDLTLKKLSIIMPVYNEAPTLREIVERVKSVEVPDMDKEIMVVDDGSTDGSREILKEMEGEEITVLYHQRNRGKGAAVRTGLSVCRGEYIIIQDADLEYDPRDYRKLIHPILEGKATVVYGSRLTGEKRNLSFGFLLGNRILSLLTDILYNTSLSDMETGYKLFTRESLQGITLRSNRFEIEPEITAKICNKGIHIYEVPISYAGRDKAQGRKFSWTGIFSAIWTLVKYRFVG</sequence>
<dbReference type="GO" id="GO:0048040">
    <property type="term" value="F:UDP-glucuronate decarboxylase activity"/>
    <property type="evidence" value="ECO:0007669"/>
    <property type="project" value="TreeGrafter"/>
</dbReference>
<dbReference type="Gene3D" id="3.40.50.720">
    <property type="entry name" value="NAD(P)-binding Rossmann-like Domain"/>
    <property type="match status" value="1"/>
</dbReference>
<feature type="region of interest" description="Disordered" evidence="13">
    <location>
        <begin position="118"/>
        <end position="137"/>
    </location>
</feature>
<dbReference type="UniPathway" id="UPA00796">
    <property type="reaction ID" value="UER00771"/>
</dbReference>
<accession>A0A6V8NHX8</accession>
<keyword evidence="21" id="KW-1185">Reference proteome</keyword>
<dbReference type="SUPFAM" id="SSF53448">
    <property type="entry name" value="Nucleotide-diphospho-sugar transferases"/>
    <property type="match status" value="1"/>
</dbReference>
<keyword evidence="8" id="KW-0333">Golgi apparatus</keyword>
<evidence type="ECO:0000313" key="21">
    <source>
        <dbReference type="Proteomes" id="UP000588083"/>
    </source>
</evidence>
<evidence type="ECO:0000256" key="5">
    <source>
        <dbReference type="ARBA" id="ARBA00022968"/>
    </source>
</evidence>
<keyword evidence="5" id="KW-0735">Signal-anchor</keyword>
<evidence type="ECO:0000256" key="3">
    <source>
        <dbReference type="ARBA" id="ARBA00022692"/>
    </source>
</evidence>
<dbReference type="EMBL" id="BLRU01000026">
    <property type="protein sequence ID" value="GFP18974.1"/>
    <property type="molecule type" value="Genomic_DNA"/>
</dbReference>
<comment type="caution">
    <text evidence="16">The sequence shown here is derived from an EMBL/GenBank/DDBJ whole genome shotgun (WGS) entry which is preliminary data.</text>
</comment>
<comment type="cofactor">
    <cofactor evidence="1">
        <name>NAD(+)</name>
        <dbReference type="ChEBI" id="CHEBI:57540"/>
    </cofactor>
</comment>
<evidence type="ECO:0000256" key="13">
    <source>
        <dbReference type="SAM" id="MobiDB-lite"/>
    </source>
</evidence>
<dbReference type="PANTHER" id="PTHR43078">
    <property type="entry name" value="UDP-GLUCURONIC ACID DECARBOXYLASE-RELATED"/>
    <property type="match status" value="1"/>
</dbReference>
<keyword evidence="9" id="KW-0472">Membrane</keyword>
<dbReference type="Pfam" id="PF01370">
    <property type="entry name" value="Epimerase"/>
    <property type="match status" value="1"/>
</dbReference>
<dbReference type="EMBL" id="BLRZ01000094">
    <property type="protein sequence ID" value="GFP30726.1"/>
    <property type="molecule type" value="Genomic_DNA"/>
</dbReference>
<evidence type="ECO:0000256" key="7">
    <source>
        <dbReference type="ARBA" id="ARBA00023027"/>
    </source>
</evidence>
<proteinExistence type="predicted"/>
<evidence type="ECO:0000256" key="11">
    <source>
        <dbReference type="ARBA" id="ARBA00023239"/>
    </source>
</evidence>
<evidence type="ECO:0000256" key="9">
    <source>
        <dbReference type="ARBA" id="ARBA00023136"/>
    </source>
</evidence>
<evidence type="ECO:0000259" key="15">
    <source>
        <dbReference type="Pfam" id="PF01370"/>
    </source>
</evidence>
<dbReference type="PANTHER" id="PTHR43078:SF6">
    <property type="entry name" value="UDP-GLUCURONIC ACID DECARBOXYLASE 1"/>
    <property type="match status" value="1"/>
</dbReference>
<evidence type="ECO:0000256" key="6">
    <source>
        <dbReference type="ARBA" id="ARBA00022989"/>
    </source>
</evidence>
<dbReference type="Gene3D" id="3.90.25.10">
    <property type="entry name" value="UDP-galactose 4-epimerase, domain 1"/>
    <property type="match status" value="1"/>
</dbReference>
<evidence type="ECO:0000259" key="14">
    <source>
        <dbReference type="Pfam" id="PF00535"/>
    </source>
</evidence>
<keyword evidence="7" id="KW-0520">NAD</keyword>
<keyword evidence="11" id="KW-0456">Lyase</keyword>
<evidence type="ECO:0000313" key="18">
    <source>
        <dbReference type="EMBL" id="GFP38527.1"/>
    </source>
</evidence>
<dbReference type="RefSeq" id="WP_181040581.1">
    <property type="nucleotide sequence ID" value="NZ_BLRU01000026.1"/>
</dbReference>
<dbReference type="GO" id="GO:0042732">
    <property type="term" value="P:D-xylose metabolic process"/>
    <property type="evidence" value="ECO:0007669"/>
    <property type="project" value="InterPro"/>
</dbReference>
<dbReference type="GO" id="GO:0005737">
    <property type="term" value="C:cytoplasm"/>
    <property type="evidence" value="ECO:0007669"/>
    <property type="project" value="TreeGrafter"/>
</dbReference>
<organism evidence="16 20">
    <name type="scientific">Candidatus Hakubella thermalkaliphila</name>
    <dbReference type="NCBI Taxonomy" id="2754717"/>
    <lineage>
        <taxon>Bacteria</taxon>
        <taxon>Bacillati</taxon>
        <taxon>Actinomycetota</taxon>
        <taxon>Actinomycetota incertae sedis</taxon>
        <taxon>Candidatus Hakubellales</taxon>
        <taxon>Candidatus Hakubellaceae</taxon>
        <taxon>Candidatus Hakubella</taxon>
    </lineage>
</organism>
<dbReference type="InterPro" id="IPR001173">
    <property type="entry name" value="Glyco_trans_2-like"/>
</dbReference>
<evidence type="ECO:0000256" key="2">
    <source>
        <dbReference type="ARBA" id="ARBA00004323"/>
    </source>
</evidence>
<dbReference type="Pfam" id="PF00535">
    <property type="entry name" value="Glycos_transf_2"/>
    <property type="match status" value="1"/>
</dbReference>
<gene>
    <name evidence="16" type="ORF">HKBW3S03_00478</name>
    <name evidence="17" type="ORF">HKBW3S34_01645</name>
    <name evidence="18" type="ORF">HKBW3S47_00228</name>
</gene>
<dbReference type="FunFam" id="3.40.50.720:FF:000065">
    <property type="entry name" value="UDP-glucuronic acid decarboxylase 1"/>
    <property type="match status" value="1"/>
</dbReference>
<reference evidence="19 20" key="1">
    <citation type="journal article" date="2020" name="Front. Microbiol.">
        <title>Single-cell genomics of novel Actinobacteria with the Wood-Ljungdahl pathway discovered in a serpentinizing system.</title>
        <authorList>
            <person name="Merino N."/>
            <person name="Kawai M."/>
            <person name="Boyd E.S."/>
            <person name="Colman D.R."/>
            <person name="McGlynn S.E."/>
            <person name="Nealson K.H."/>
            <person name="Kurokawa K."/>
            <person name="Hongoh Y."/>
        </authorList>
    </citation>
    <scope>NUCLEOTIDE SEQUENCE [LARGE SCALE GENOMIC DNA]</scope>
    <source>
        <strain evidence="16 20">S03</strain>
        <strain evidence="17 21">S34</strain>
        <strain evidence="18 19">S47</strain>
    </source>
</reference>
<protein>
    <submittedName>
        <fullName evidence="16">UDP-glucuronate decarboxylase</fullName>
    </submittedName>
</protein>
<dbReference type="Proteomes" id="UP000588083">
    <property type="component" value="Unassembled WGS sequence"/>
</dbReference>
<keyword evidence="6" id="KW-1133">Transmembrane helix</keyword>
<dbReference type="InterPro" id="IPR044516">
    <property type="entry name" value="UXS-like"/>
</dbReference>